<dbReference type="Proteomes" id="UP000297597">
    <property type="component" value="Unassembled WGS sequence"/>
</dbReference>
<evidence type="ECO:0000256" key="1">
    <source>
        <dbReference type="ARBA" id="ARBA00004167"/>
    </source>
</evidence>
<dbReference type="AlphaFoldDB" id="A0A4Y7RMX3"/>
<dbReference type="PANTHER" id="PTHR30627">
    <property type="entry name" value="PEPTIDOGLYCAN D,D-TRANSPEPTIDASE"/>
    <property type="match status" value="1"/>
</dbReference>
<keyword evidence="10" id="KW-0961">Cell wall biogenesis/degradation</keyword>
<keyword evidence="5 11" id="KW-0812">Transmembrane</keyword>
<dbReference type="Pfam" id="PF03717">
    <property type="entry name" value="PBP_dimer"/>
    <property type="match status" value="1"/>
</dbReference>
<protein>
    <submittedName>
        <fullName evidence="14">Stage V sporulation protein D</fullName>
    </submittedName>
</protein>
<feature type="transmembrane region" description="Helical" evidence="11">
    <location>
        <begin position="12"/>
        <end position="30"/>
    </location>
</feature>
<dbReference type="SUPFAM" id="SSF56601">
    <property type="entry name" value="beta-lactamase/transpeptidase-like"/>
    <property type="match status" value="1"/>
</dbReference>
<evidence type="ECO:0000259" key="13">
    <source>
        <dbReference type="Pfam" id="PF03717"/>
    </source>
</evidence>
<dbReference type="GO" id="GO:0005886">
    <property type="term" value="C:plasma membrane"/>
    <property type="evidence" value="ECO:0007669"/>
    <property type="project" value="UniProtKB-SubCell"/>
</dbReference>
<feature type="domain" description="Penicillin-binding protein dimerisation" evidence="13">
    <location>
        <begin position="54"/>
        <end position="215"/>
    </location>
</feature>
<sequence>MNVLRQKRLVQIFFIFLMCLVGLLFPLWQIQILNGDRYNSLALAQDSLWVALEDAPRGKLLDRNSVPLTGERVEDRVIVFPRLITDKPETASGLANIMSADRSMIDDYLKQGPGCLPYTVSSAQKAAIRQKNWSGVMVLPVQFRYGERTLAPQTLGYLGRMSSSEEYLNLTKSSRKIYRYNDLVGKTGLELIYEEKLKGARPERAVRVFTDARGKLLGGPGFEVEENTLDRGRRDLLLTLDARMQKIAEDALDHKSVKGAVVVLEAGSGDILAMAGSPRFDPFQPEKFGAREDGSFIDHCVSLYQPGSVFKIVIAAAALEEGTESLNSHFYCSGEKEELISCWEKAGHGEIDFAHAFINSCNPSFVQIGLNLGAPKIIEYARRLGLENQNVIGYPAPIDRRQDLSLIGAPYNLVNSSVGQGPVLVTPLQIASLVNTMVSGGIYREPRLVKEIRKNGGGVEEEFVADPGKAAISEETARKLRSLMESVVDEGTGKAAAVPVYGSAGKTGSAQIAGQSTTNAWFAGYAPRVNPRYIAVVMLEEGGSGGESAAPLFREIMEQILCFE</sequence>
<gene>
    <name evidence="14" type="primary">spoVD_2</name>
    <name evidence="14" type="ORF">Pmgp_02446</name>
</gene>
<dbReference type="InterPro" id="IPR036138">
    <property type="entry name" value="PBP_dimer_sf"/>
</dbReference>
<evidence type="ECO:0000256" key="7">
    <source>
        <dbReference type="ARBA" id="ARBA00022984"/>
    </source>
</evidence>
<evidence type="ECO:0000256" key="4">
    <source>
        <dbReference type="ARBA" id="ARBA00022475"/>
    </source>
</evidence>
<keyword evidence="8 11" id="KW-1133">Transmembrane helix</keyword>
<organism evidence="14 15">
    <name type="scientific">Pelotomaculum propionicicum</name>
    <dbReference type="NCBI Taxonomy" id="258475"/>
    <lineage>
        <taxon>Bacteria</taxon>
        <taxon>Bacillati</taxon>
        <taxon>Bacillota</taxon>
        <taxon>Clostridia</taxon>
        <taxon>Eubacteriales</taxon>
        <taxon>Desulfotomaculaceae</taxon>
        <taxon>Pelotomaculum</taxon>
    </lineage>
</organism>
<keyword evidence="9 11" id="KW-0472">Membrane</keyword>
<evidence type="ECO:0000256" key="3">
    <source>
        <dbReference type="ARBA" id="ARBA00007171"/>
    </source>
</evidence>
<dbReference type="EMBL" id="QFFZ01000028">
    <property type="protein sequence ID" value="TEB10344.1"/>
    <property type="molecule type" value="Genomic_DNA"/>
</dbReference>
<evidence type="ECO:0000256" key="11">
    <source>
        <dbReference type="SAM" id="Phobius"/>
    </source>
</evidence>
<evidence type="ECO:0000256" key="9">
    <source>
        <dbReference type="ARBA" id="ARBA00023136"/>
    </source>
</evidence>
<dbReference type="OrthoDB" id="9804124at2"/>
<evidence type="ECO:0000256" key="8">
    <source>
        <dbReference type="ARBA" id="ARBA00022989"/>
    </source>
</evidence>
<evidence type="ECO:0000256" key="2">
    <source>
        <dbReference type="ARBA" id="ARBA00004236"/>
    </source>
</evidence>
<keyword evidence="6" id="KW-0133">Cell shape</keyword>
<dbReference type="Gene3D" id="3.40.710.10">
    <property type="entry name" value="DD-peptidase/beta-lactamase superfamily"/>
    <property type="match status" value="1"/>
</dbReference>
<accession>A0A4Y7RMX3</accession>
<evidence type="ECO:0000256" key="6">
    <source>
        <dbReference type="ARBA" id="ARBA00022960"/>
    </source>
</evidence>
<feature type="domain" description="Penicillin-binding protein transpeptidase" evidence="12">
    <location>
        <begin position="259"/>
        <end position="558"/>
    </location>
</feature>
<keyword evidence="7" id="KW-0573">Peptidoglycan synthesis</keyword>
<dbReference type="InterPro" id="IPR012338">
    <property type="entry name" value="Beta-lactam/transpept-like"/>
</dbReference>
<dbReference type="InterPro" id="IPR001460">
    <property type="entry name" value="PCN-bd_Tpept"/>
</dbReference>
<name>A0A4Y7RMX3_9FIRM</name>
<proteinExistence type="inferred from homology"/>
<dbReference type="Pfam" id="PF00905">
    <property type="entry name" value="Transpeptidase"/>
    <property type="match status" value="1"/>
</dbReference>
<dbReference type="InterPro" id="IPR005311">
    <property type="entry name" value="PBP_dimer"/>
</dbReference>
<evidence type="ECO:0000256" key="10">
    <source>
        <dbReference type="ARBA" id="ARBA00023316"/>
    </source>
</evidence>
<keyword evidence="15" id="KW-1185">Reference proteome</keyword>
<comment type="subcellular location">
    <subcellularLocation>
        <location evidence="2">Cell membrane</location>
    </subcellularLocation>
    <subcellularLocation>
        <location evidence="1">Membrane</location>
        <topology evidence="1">Single-pass membrane protein</topology>
    </subcellularLocation>
</comment>
<reference evidence="14 15" key="1">
    <citation type="journal article" date="2018" name="Environ. Microbiol.">
        <title>Novel energy conservation strategies and behaviour of Pelotomaculum schinkii driving syntrophic propionate catabolism.</title>
        <authorList>
            <person name="Hidalgo-Ahumada C.A.P."/>
            <person name="Nobu M.K."/>
            <person name="Narihiro T."/>
            <person name="Tamaki H."/>
            <person name="Liu W.T."/>
            <person name="Kamagata Y."/>
            <person name="Stams A.J.M."/>
            <person name="Imachi H."/>
            <person name="Sousa D.Z."/>
        </authorList>
    </citation>
    <scope>NUCLEOTIDE SEQUENCE [LARGE SCALE GENOMIC DNA]</scope>
    <source>
        <strain evidence="14 15">MGP</strain>
    </source>
</reference>
<dbReference type="GO" id="GO:0008360">
    <property type="term" value="P:regulation of cell shape"/>
    <property type="evidence" value="ECO:0007669"/>
    <property type="project" value="UniProtKB-KW"/>
</dbReference>
<dbReference type="InterPro" id="IPR050515">
    <property type="entry name" value="Beta-lactam/transpept"/>
</dbReference>
<dbReference type="GO" id="GO:0009252">
    <property type="term" value="P:peptidoglycan biosynthetic process"/>
    <property type="evidence" value="ECO:0007669"/>
    <property type="project" value="UniProtKB-KW"/>
</dbReference>
<keyword evidence="4" id="KW-1003">Cell membrane</keyword>
<dbReference type="SUPFAM" id="SSF56519">
    <property type="entry name" value="Penicillin binding protein dimerisation domain"/>
    <property type="match status" value="1"/>
</dbReference>
<evidence type="ECO:0000313" key="14">
    <source>
        <dbReference type="EMBL" id="TEB10344.1"/>
    </source>
</evidence>
<evidence type="ECO:0000259" key="12">
    <source>
        <dbReference type="Pfam" id="PF00905"/>
    </source>
</evidence>
<evidence type="ECO:0000256" key="5">
    <source>
        <dbReference type="ARBA" id="ARBA00022692"/>
    </source>
</evidence>
<dbReference type="GO" id="GO:0071972">
    <property type="term" value="F:peptidoglycan L,D-transpeptidase activity"/>
    <property type="evidence" value="ECO:0007669"/>
    <property type="project" value="TreeGrafter"/>
</dbReference>
<comment type="caution">
    <text evidence="14">The sequence shown here is derived from an EMBL/GenBank/DDBJ whole genome shotgun (WGS) entry which is preliminary data.</text>
</comment>
<evidence type="ECO:0000313" key="15">
    <source>
        <dbReference type="Proteomes" id="UP000297597"/>
    </source>
</evidence>
<dbReference type="Gene3D" id="3.90.1310.10">
    <property type="entry name" value="Penicillin-binding protein 2a (Domain 2)"/>
    <property type="match status" value="1"/>
</dbReference>
<dbReference type="PANTHER" id="PTHR30627:SF2">
    <property type="entry name" value="PEPTIDOGLYCAN D,D-TRANSPEPTIDASE MRDA"/>
    <property type="match status" value="1"/>
</dbReference>
<dbReference type="GO" id="GO:0008658">
    <property type="term" value="F:penicillin binding"/>
    <property type="evidence" value="ECO:0007669"/>
    <property type="project" value="InterPro"/>
</dbReference>
<dbReference type="GO" id="GO:0071555">
    <property type="term" value="P:cell wall organization"/>
    <property type="evidence" value="ECO:0007669"/>
    <property type="project" value="UniProtKB-KW"/>
</dbReference>
<comment type="similarity">
    <text evidence="3">Belongs to the transpeptidase family.</text>
</comment>